<gene>
    <name evidence="6" type="ORF">PTTG_25669</name>
</gene>
<dbReference type="GO" id="GO:0012505">
    <property type="term" value="C:endomembrane system"/>
    <property type="evidence" value="ECO:0007669"/>
    <property type="project" value="UniProtKB-SubCell"/>
</dbReference>
<evidence type="ECO:0000313" key="8">
    <source>
        <dbReference type="Proteomes" id="UP000005240"/>
    </source>
</evidence>
<evidence type="ECO:0000256" key="1">
    <source>
        <dbReference type="ARBA" id="ARBA00004127"/>
    </source>
</evidence>
<keyword evidence="4 5" id="KW-0472">Membrane</keyword>
<keyword evidence="2 5" id="KW-0812">Transmembrane</keyword>
<dbReference type="EnsemblFungi" id="PTTG_25669-t43_1">
    <property type="protein sequence ID" value="PTTG_25669-t43_1-p1"/>
    <property type="gene ID" value="PTTG_25669"/>
</dbReference>
<reference evidence="7" key="4">
    <citation type="submission" date="2025-05" db="UniProtKB">
        <authorList>
            <consortium name="EnsemblFungi"/>
        </authorList>
    </citation>
    <scope>IDENTIFICATION</scope>
    <source>
        <strain evidence="7">isolate 1-1 / race 1 (BBBD)</strain>
    </source>
</reference>
<feature type="transmembrane region" description="Helical" evidence="5">
    <location>
        <begin position="126"/>
        <end position="143"/>
    </location>
</feature>
<name>A0A180H107_PUCT1</name>
<evidence type="ECO:0000256" key="3">
    <source>
        <dbReference type="ARBA" id="ARBA00022989"/>
    </source>
</evidence>
<dbReference type="AlphaFoldDB" id="A0A180H107"/>
<evidence type="ECO:0000256" key="4">
    <source>
        <dbReference type="ARBA" id="ARBA00023136"/>
    </source>
</evidence>
<reference evidence="7 8" key="3">
    <citation type="journal article" date="2017" name="G3 (Bethesda)">
        <title>Comparative analysis highlights variable genome content of wheat rusts and divergence of the mating loci.</title>
        <authorList>
            <person name="Cuomo C.A."/>
            <person name="Bakkeren G."/>
            <person name="Khalil H.B."/>
            <person name="Panwar V."/>
            <person name="Joly D."/>
            <person name="Linning R."/>
            <person name="Sakthikumar S."/>
            <person name="Song X."/>
            <person name="Adiconis X."/>
            <person name="Fan L."/>
            <person name="Goldberg J.M."/>
            <person name="Levin J.Z."/>
            <person name="Young S."/>
            <person name="Zeng Q."/>
            <person name="Anikster Y."/>
            <person name="Bruce M."/>
            <person name="Wang M."/>
            <person name="Yin C."/>
            <person name="McCallum B."/>
            <person name="Szabo L.J."/>
            <person name="Hulbert S."/>
            <person name="Chen X."/>
            <person name="Fellers J.P."/>
        </authorList>
    </citation>
    <scope>NUCLEOTIDE SEQUENCE</scope>
    <source>
        <strain evidence="8">Isolate 1-1 / race 1 (BBBD)</strain>
        <strain evidence="7">isolate 1-1 / race 1 (BBBD)</strain>
    </source>
</reference>
<comment type="subcellular location">
    <subcellularLocation>
        <location evidence="1">Endomembrane system</location>
        <topology evidence="1">Multi-pass membrane protein</topology>
    </subcellularLocation>
</comment>
<evidence type="ECO:0000256" key="5">
    <source>
        <dbReference type="SAM" id="Phobius"/>
    </source>
</evidence>
<dbReference type="PANTHER" id="PTHR10989">
    <property type="entry name" value="ANDROGEN-INDUCED PROTEIN 1-RELATED"/>
    <property type="match status" value="1"/>
</dbReference>
<feature type="transmembrane region" description="Helical" evidence="5">
    <location>
        <begin position="50"/>
        <end position="72"/>
    </location>
</feature>
<dbReference type="VEuPathDB" id="FungiDB:PTTG_25669"/>
<accession>A0A180H107</accession>
<dbReference type="EMBL" id="ADAS02000007">
    <property type="protein sequence ID" value="OAV98464.1"/>
    <property type="molecule type" value="Genomic_DNA"/>
</dbReference>
<evidence type="ECO:0000313" key="7">
    <source>
        <dbReference type="EnsemblFungi" id="PTTG_25669-t43_1-p1"/>
    </source>
</evidence>
<proteinExistence type="predicted"/>
<dbReference type="Proteomes" id="UP000005240">
    <property type="component" value="Unassembled WGS sequence"/>
</dbReference>
<dbReference type="InterPro" id="IPR006838">
    <property type="entry name" value="ADTRP_AIG1"/>
</dbReference>
<feature type="transmembrane region" description="Helical" evidence="5">
    <location>
        <begin position="84"/>
        <end position="106"/>
    </location>
</feature>
<dbReference type="Pfam" id="PF04750">
    <property type="entry name" value="Far-17a_AIG1"/>
    <property type="match status" value="1"/>
</dbReference>
<evidence type="ECO:0000256" key="2">
    <source>
        <dbReference type="ARBA" id="ARBA00022692"/>
    </source>
</evidence>
<sequence>MADNVATKSPLATLFHFLGLGLLLNAFRLTYRPDYFILALFAKMGGRANFLTMWGLFFSTVTFVFNTLITLFPRNSSLRDFRKLSLAIALPIESVVTTLYWPIVLYNPKMMMNPELEAVFPLTVDLALHLYPAILLWIDYFAFSDRFASSSNGKIKLSNSIQLSTLELNTIITVAYVSRIELLSSLKSEVPRYQST</sequence>
<dbReference type="GO" id="GO:0016020">
    <property type="term" value="C:membrane"/>
    <property type="evidence" value="ECO:0007669"/>
    <property type="project" value="InterPro"/>
</dbReference>
<reference evidence="6" key="2">
    <citation type="submission" date="2016-05" db="EMBL/GenBank/DDBJ databases">
        <title>Comparative analysis highlights variable genome content of wheat rusts and divergence of the mating loci.</title>
        <authorList>
            <person name="Cuomo C.A."/>
            <person name="Bakkeren G."/>
            <person name="Szabo L."/>
            <person name="Khalil H."/>
            <person name="Joly D."/>
            <person name="Goldberg J."/>
            <person name="Young S."/>
            <person name="Zeng Q."/>
            <person name="Fellers J."/>
        </authorList>
    </citation>
    <scope>NUCLEOTIDE SEQUENCE [LARGE SCALE GENOMIC DNA]</scope>
    <source>
        <strain evidence="6">1-1 BBBD Race 1</strain>
    </source>
</reference>
<organism evidence="6">
    <name type="scientific">Puccinia triticina (isolate 1-1 / race 1 (BBBD))</name>
    <name type="common">Brown leaf rust fungus</name>
    <dbReference type="NCBI Taxonomy" id="630390"/>
    <lineage>
        <taxon>Eukaryota</taxon>
        <taxon>Fungi</taxon>
        <taxon>Dikarya</taxon>
        <taxon>Basidiomycota</taxon>
        <taxon>Pucciniomycotina</taxon>
        <taxon>Pucciniomycetes</taxon>
        <taxon>Pucciniales</taxon>
        <taxon>Pucciniaceae</taxon>
        <taxon>Puccinia</taxon>
    </lineage>
</organism>
<reference evidence="6" key="1">
    <citation type="submission" date="2009-11" db="EMBL/GenBank/DDBJ databases">
        <authorList>
            <consortium name="The Broad Institute Genome Sequencing Platform"/>
            <person name="Ward D."/>
            <person name="Feldgarden M."/>
            <person name="Earl A."/>
            <person name="Young S.K."/>
            <person name="Zeng Q."/>
            <person name="Koehrsen M."/>
            <person name="Alvarado L."/>
            <person name="Berlin A."/>
            <person name="Bochicchio J."/>
            <person name="Borenstein D."/>
            <person name="Chapman S.B."/>
            <person name="Chen Z."/>
            <person name="Engels R."/>
            <person name="Freedman E."/>
            <person name="Gellesch M."/>
            <person name="Goldberg J."/>
            <person name="Griggs A."/>
            <person name="Gujja S."/>
            <person name="Heilman E."/>
            <person name="Heiman D."/>
            <person name="Hepburn T."/>
            <person name="Howarth C."/>
            <person name="Jen D."/>
            <person name="Larson L."/>
            <person name="Lewis B."/>
            <person name="Mehta T."/>
            <person name="Park D."/>
            <person name="Pearson M."/>
            <person name="Roberts A."/>
            <person name="Saif S."/>
            <person name="Shea T."/>
            <person name="Shenoy N."/>
            <person name="Sisk P."/>
            <person name="Stolte C."/>
            <person name="Sykes S."/>
            <person name="Thomson T."/>
            <person name="Walk T."/>
            <person name="White J."/>
            <person name="Yandava C."/>
            <person name="Izard J."/>
            <person name="Baranova O.V."/>
            <person name="Blanton J.M."/>
            <person name="Tanner A.C."/>
            <person name="Dewhirst F.E."/>
            <person name="Haas B."/>
            <person name="Nusbaum C."/>
            <person name="Birren B."/>
        </authorList>
    </citation>
    <scope>NUCLEOTIDE SEQUENCE [LARGE SCALE GENOMIC DNA]</scope>
    <source>
        <strain evidence="6">1-1 BBBD Race 1</strain>
    </source>
</reference>
<evidence type="ECO:0000313" key="6">
    <source>
        <dbReference type="EMBL" id="OAV98464.1"/>
    </source>
</evidence>
<protein>
    <submittedName>
        <fullName evidence="6 7">Uncharacterized protein</fullName>
    </submittedName>
</protein>
<dbReference type="PANTHER" id="PTHR10989:SF16">
    <property type="entry name" value="AT02829P-RELATED"/>
    <property type="match status" value="1"/>
</dbReference>
<dbReference type="OrthoDB" id="2499708at2759"/>
<keyword evidence="8" id="KW-1185">Reference proteome</keyword>
<keyword evidence="3 5" id="KW-1133">Transmembrane helix</keyword>